<organism evidence="4 5">
    <name type="scientific">Dielma fastidiosa</name>
    <dbReference type="NCBI Taxonomy" id="1034346"/>
    <lineage>
        <taxon>Bacteria</taxon>
        <taxon>Bacillati</taxon>
        <taxon>Bacillota</taxon>
        <taxon>Erysipelotrichia</taxon>
        <taxon>Erysipelotrichales</taxon>
        <taxon>Erysipelotrichaceae</taxon>
        <taxon>Dielma</taxon>
    </lineage>
</organism>
<dbReference type="Proteomes" id="UP000247612">
    <property type="component" value="Unassembled WGS sequence"/>
</dbReference>
<dbReference type="Gene3D" id="2.10.270.10">
    <property type="entry name" value="Cholin Binding"/>
    <property type="match status" value="3"/>
</dbReference>
<dbReference type="InterPro" id="IPR018337">
    <property type="entry name" value="Cell_wall/Cho-bd_repeat"/>
</dbReference>
<dbReference type="PROSITE" id="PS51170">
    <property type="entry name" value="CW"/>
    <property type="match status" value="1"/>
</dbReference>
<accession>A0A318LBL5</accession>
<dbReference type="SUPFAM" id="SSF69360">
    <property type="entry name" value="Cell wall binding repeat"/>
    <property type="match status" value="1"/>
</dbReference>
<dbReference type="STRING" id="1034346.GCA_000313565_01260"/>
<protein>
    <submittedName>
        <fullName evidence="4">Putative cell wall binding repeat protein</fullName>
    </submittedName>
</protein>
<evidence type="ECO:0000313" key="4">
    <source>
        <dbReference type="EMBL" id="PXX79087.1"/>
    </source>
</evidence>
<dbReference type="AlphaFoldDB" id="A0A318LBL5"/>
<feature type="signal peptide" evidence="3">
    <location>
        <begin position="1"/>
        <end position="27"/>
    </location>
</feature>
<evidence type="ECO:0000313" key="5">
    <source>
        <dbReference type="Proteomes" id="UP000247612"/>
    </source>
</evidence>
<comment type="caution">
    <text evidence="4">The sequence shown here is derived from an EMBL/GenBank/DDBJ whole genome shotgun (WGS) entry which is preliminary data.</text>
</comment>
<feature type="repeat" description="Cell wall-binding" evidence="2">
    <location>
        <begin position="45"/>
        <end position="64"/>
    </location>
</feature>
<sequence>MMRIKQGLIAALSLSLCLAMTSIRVSADWATIGDNRVYIEDNKMVKEWKKIDGSWYYFQKDNGYMTKGWLKTNDCWYYLDEKNGKMVTGWLAQNKSWFYLNPANGIMYSNMWLSENGSRYYFLGNGQMATGRVVIDNQTFEFATDGKYIGTSSESLLNGLVTINDKLYYYKQNVAQTGWQEADGRKLYFAADGAAVYGWQTINGISAYYVNGEAMVTSDAADLKKEIIKELKKMSGGQLDTQMADLQTAAEIRAFEGLSRADSIRPNNTYFTTVLDEQKISYLDAKEAICLNVTSAEDCINQLEDDYVFMKALNDKAFTKSAVGIAQQGDTYQVHILLLEE</sequence>
<feature type="chain" id="PRO_5016359363" evidence="3">
    <location>
        <begin position="28"/>
        <end position="341"/>
    </location>
</feature>
<dbReference type="Pfam" id="PF19127">
    <property type="entry name" value="Choline_bind_3"/>
    <property type="match status" value="2"/>
</dbReference>
<dbReference type="Pfam" id="PF01473">
    <property type="entry name" value="Choline_bind_1"/>
    <property type="match status" value="1"/>
</dbReference>
<gene>
    <name evidence="4" type="ORF">DES51_106206</name>
</gene>
<name>A0A318LBL5_9FIRM</name>
<evidence type="ECO:0000256" key="2">
    <source>
        <dbReference type="PROSITE-ProRule" id="PRU00591"/>
    </source>
</evidence>
<proteinExistence type="predicted"/>
<keyword evidence="5" id="KW-1185">Reference proteome</keyword>
<evidence type="ECO:0000256" key="1">
    <source>
        <dbReference type="ARBA" id="ARBA00022737"/>
    </source>
</evidence>
<keyword evidence="1" id="KW-0677">Repeat</keyword>
<reference evidence="4 5" key="1">
    <citation type="submission" date="2018-05" db="EMBL/GenBank/DDBJ databases">
        <title>Genomic Encyclopedia of Type Strains, Phase IV (KMG-IV): sequencing the most valuable type-strain genomes for metagenomic binning, comparative biology and taxonomic classification.</title>
        <authorList>
            <person name="Goeker M."/>
        </authorList>
    </citation>
    <scope>NUCLEOTIDE SEQUENCE [LARGE SCALE GENOMIC DNA]</scope>
    <source>
        <strain evidence="4 5">JC118</strain>
    </source>
</reference>
<keyword evidence="3" id="KW-0732">Signal</keyword>
<dbReference type="EMBL" id="QJKH01000006">
    <property type="protein sequence ID" value="PXX79087.1"/>
    <property type="molecule type" value="Genomic_DNA"/>
</dbReference>
<evidence type="ECO:0000256" key="3">
    <source>
        <dbReference type="SAM" id="SignalP"/>
    </source>
</evidence>
<dbReference type="RefSeq" id="WP_161650510.1">
    <property type="nucleotide sequence ID" value="NZ_CABKRQ010000003.1"/>
</dbReference>